<dbReference type="RefSeq" id="XP_047764065.1">
    <property type="nucleotide sequence ID" value="XM_047909841.1"/>
</dbReference>
<dbReference type="EMBL" id="CP090169">
    <property type="protein sequence ID" value="UJO19699.1"/>
    <property type="molecule type" value="Genomic_DNA"/>
</dbReference>
<dbReference type="GeneID" id="71990571"/>
<accession>A0A9Q8PC20</accession>
<proteinExistence type="predicted"/>
<reference evidence="1" key="2">
    <citation type="journal article" date="2022" name="Microb. Genom.">
        <title>A chromosome-scale genome assembly of the tomato pathogen Cladosporium fulvum reveals a compartmentalized genome architecture and the presence of a dispensable chromosome.</title>
        <authorList>
            <person name="Zaccaron A.Z."/>
            <person name="Chen L.H."/>
            <person name="Samaras A."/>
            <person name="Stergiopoulos I."/>
        </authorList>
    </citation>
    <scope>NUCLEOTIDE SEQUENCE</scope>
    <source>
        <strain evidence="1">Race5_Kim</strain>
    </source>
</reference>
<evidence type="ECO:0000313" key="1">
    <source>
        <dbReference type="EMBL" id="UJO19699.1"/>
    </source>
</evidence>
<dbReference type="AlphaFoldDB" id="A0A9Q8PC20"/>
<protein>
    <submittedName>
        <fullName evidence="1">Uncharacterized protein</fullName>
    </submittedName>
</protein>
<reference evidence="1" key="1">
    <citation type="submission" date="2021-12" db="EMBL/GenBank/DDBJ databases">
        <authorList>
            <person name="Zaccaron A."/>
            <person name="Stergiopoulos I."/>
        </authorList>
    </citation>
    <scope>NUCLEOTIDE SEQUENCE</scope>
    <source>
        <strain evidence="1">Race5_Kim</strain>
    </source>
</reference>
<dbReference type="KEGG" id="ffu:CLAFUR5_10693"/>
<dbReference type="Proteomes" id="UP000756132">
    <property type="component" value="Chromosome 7"/>
</dbReference>
<organism evidence="1 2">
    <name type="scientific">Passalora fulva</name>
    <name type="common">Tomato leaf mold</name>
    <name type="synonym">Cladosporium fulvum</name>
    <dbReference type="NCBI Taxonomy" id="5499"/>
    <lineage>
        <taxon>Eukaryota</taxon>
        <taxon>Fungi</taxon>
        <taxon>Dikarya</taxon>
        <taxon>Ascomycota</taxon>
        <taxon>Pezizomycotina</taxon>
        <taxon>Dothideomycetes</taxon>
        <taxon>Dothideomycetidae</taxon>
        <taxon>Mycosphaerellales</taxon>
        <taxon>Mycosphaerellaceae</taxon>
        <taxon>Fulvia</taxon>
    </lineage>
</organism>
<sequence length="68" mass="7628">MGGDENAKELISALVFGGLGGWIEKDADGEEVEEHEQSGARMFVENFVIRDDRAGGWYIQGQSFRWVH</sequence>
<name>A0A9Q8PC20_PASFU</name>
<evidence type="ECO:0000313" key="2">
    <source>
        <dbReference type="Proteomes" id="UP000756132"/>
    </source>
</evidence>
<gene>
    <name evidence="1" type="ORF">CLAFUR5_10693</name>
</gene>
<keyword evidence="2" id="KW-1185">Reference proteome</keyword>